<dbReference type="InterPro" id="IPR013762">
    <property type="entry name" value="Integrase-like_cat_sf"/>
</dbReference>
<sequence length="467" mass="51869">MKSRDVRIRKIQVNALANRKKSYTVRWVVAADPKSRTFTTRALADHFRSDLMQAANRGESFDTETGLPDSMVQPEEAVTWFAFVLRYIDMKWPGAAAKSRDSMTDALATVTPTLVRAAPGAPDVAILRRALREYALPPAARQLDRPPDIAAALRWLERASLPLPDLTDAAVIRPALDALGLTLEGRKAAATTTRRKRSVFYNVLQYAVELELLDYNPVDKLRVRSNRRKVTHEVDRRVVASTRQVRELLAAVTYVGRRGRNGRRGERLYAFFACLYLAALRPAEALGLRQRDCYLPDEGWGLLTVEKSRPAAGKRYTDSGEVHDDRGLKHRGETETRSVPIPPELVAILREHIERFGVADDGRLFRSDKGNVVAASTYSRVWDEARALGLPPDRAQSPLAGRPYDLRHAGVSLWLNAGVPAPDVAERAGHSVDVLLRVYAKCIDGNQEIMNARIEAALAAMDGGHAS</sequence>
<dbReference type="PROSITE" id="PS51898">
    <property type="entry name" value="TYR_RECOMBINASE"/>
    <property type="match status" value="1"/>
</dbReference>
<evidence type="ECO:0000256" key="1">
    <source>
        <dbReference type="ARBA" id="ARBA00023172"/>
    </source>
</evidence>
<dbReference type="InterPro" id="IPR011010">
    <property type="entry name" value="DNA_brk_join_enz"/>
</dbReference>
<accession>A0ABV6LWH1</accession>
<reference evidence="4 5" key="1">
    <citation type="submission" date="2024-09" db="EMBL/GenBank/DDBJ databases">
        <authorList>
            <person name="Sun Q."/>
            <person name="Mori K."/>
        </authorList>
    </citation>
    <scope>NUCLEOTIDE SEQUENCE [LARGE SCALE GENOMIC DNA]</scope>
    <source>
        <strain evidence="4 5">TBRC 3947</strain>
    </source>
</reference>
<keyword evidence="1" id="KW-0233">DNA recombination</keyword>
<evidence type="ECO:0000313" key="4">
    <source>
        <dbReference type="EMBL" id="MFC0526588.1"/>
    </source>
</evidence>
<proteinExistence type="predicted"/>
<dbReference type="PANTHER" id="PTHR30349">
    <property type="entry name" value="PHAGE INTEGRASE-RELATED"/>
    <property type="match status" value="1"/>
</dbReference>
<feature type="compositionally biased region" description="Basic and acidic residues" evidence="2">
    <location>
        <begin position="315"/>
        <end position="335"/>
    </location>
</feature>
<dbReference type="SUPFAM" id="SSF56349">
    <property type="entry name" value="DNA breaking-rejoining enzymes"/>
    <property type="match status" value="1"/>
</dbReference>
<organism evidence="4 5">
    <name type="scientific">Phytohabitans kaempferiae</name>
    <dbReference type="NCBI Taxonomy" id="1620943"/>
    <lineage>
        <taxon>Bacteria</taxon>
        <taxon>Bacillati</taxon>
        <taxon>Actinomycetota</taxon>
        <taxon>Actinomycetes</taxon>
        <taxon>Micromonosporales</taxon>
        <taxon>Micromonosporaceae</taxon>
    </lineage>
</organism>
<dbReference type="Gene3D" id="1.10.443.10">
    <property type="entry name" value="Intergrase catalytic core"/>
    <property type="match status" value="1"/>
</dbReference>
<gene>
    <name evidence="4" type="ORF">ACFFIA_02805</name>
</gene>
<evidence type="ECO:0000256" key="2">
    <source>
        <dbReference type="SAM" id="MobiDB-lite"/>
    </source>
</evidence>
<dbReference type="EMBL" id="JBHLUH010000004">
    <property type="protein sequence ID" value="MFC0526588.1"/>
    <property type="molecule type" value="Genomic_DNA"/>
</dbReference>
<comment type="caution">
    <text evidence="4">The sequence shown here is derived from an EMBL/GenBank/DDBJ whole genome shotgun (WGS) entry which is preliminary data.</text>
</comment>
<keyword evidence="5" id="KW-1185">Reference proteome</keyword>
<protein>
    <submittedName>
        <fullName evidence="4">Tyrosine-type recombinase/integrase</fullName>
    </submittedName>
</protein>
<dbReference type="RefSeq" id="WP_377244742.1">
    <property type="nucleotide sequence ID" value="NZ_JBHLUH010000004.1"/>
</dbReference>
<feature type="domain" description="Tyr recombinase" evidence="3">
    <location>
        <begin position="234"/>
        <end position="454"/>
    </location>
</feature>
<feature type="region of interest" description="Disordered" evidence="2">
    <location>
        <begin position="313"/>
        <end position="335"/>
    </location>
</feature>
<dbReference type="PANTHER" id="PTHR30349:SF64">
    <property type="entry name" value="PROPHAGE INTEGRASE INTD-RELATED"/>
    <property type="match status" value="1"/>
</dbReference>
<evidence type="ECO:0000259" key="3">
    <source>
        <dbReference type="PROSITE" id="PS51898"/>
    </source>
</evidence>
<dbReference type="Proteomes" id="UP001589867">
    <property type="component" value="Unassembled WGS sequence"/>
</dbReference>
<dbReference type="InterPro" id="IPR050090">
    <property type="entry name" value="Tyrosine_recombinase_XerCD"/>
</dbReference>
<dbReference type="InterPro" id="IPR002104">
    <property type="entry name" value="Integrase_catalytic"/>
</dbReference>
<evidence type="ECO:0000313" key="5">
    <source>
        <dbReference type="Proteomes" id="UP001589867"/>
    </source>
</evidence>
<name>A0ABV6LWH1_9ACTN</name>